<dbReference type="PANTHER" id="PTHR30204">
    <property type="entry name" value="REDOX-CYCLING DRUG-SENSING TRANSCRIPTIONAL ACTIVATOR SOXR"/>
    <property type="match status" value="1"/>
</dbReference>
<evidence type="ECO:0000313" key="4">
    <source>
        <dbReference type="Proteomes" id="UP000274515"/>
    </source>
</evidence>
<gene>
    <name evidence="3" type="ORF">EIL87_21085</name>
</gene>
<dbReference type="InterPro" id="IPR000551">
    <property type="entry name" value="MerR-type_HTH_dom"/>
</dbReference>
<dbReference type="PRINTS" id="PR00040">
    <property type="entry name" value="HTHMERR"/>
</dbReference>
<dbReference type="SUPFAM" id="SSF46955">
    <property type="entry name" value="Putative DNA-binding domain"/>
    <property type="match status" value="1"/>
</dbReference>
<sequence length="302" mass="33924">MSEKPELFTIGELAQRTGLAVRTIRFWSDSDVVAPSGRSAGGYRLYDAEAVARLDLVRTLRELGLDLTSVRQVLARQASVQDVAEEHLRALDAELRTLHVRRAVLRWIARRGTTTEEMRTMHEVAKMSADERQRIIDDFVQRTFDGIEEDAPGAEIAKGMRSMPPQLPADPTTEQVDAWVELAELVGDEDFQRRCREMAVTGAQGVEQPGGYSPEKVMEHAAAARREGIAPDSARGKEVLDRIVDPELSSAERRALADTVETFTDRRVERYWQLLGVLNGWPAFDPHVPNFEWLVEALRAHA</sequence>
<protein>
    <submittedName>
        <fullName evidence="3">MerR family transcriptional regulator</fullName>
    </submittedName>
</protein>
<keyword evidence="4" id="KW-1185">Reference proteome</keyword>
<dbReference type="PROSITE" id="PS50937">
    <property type="entry name" value="HTH_MERR_2"/>
    <property type="match status" value="1"/>
</dbReference>
<dbReference type="EMBL" id="RSAA01000020">
    <property type="protein sequence ID" value="RRO14235.1"/>
    <property type="molecule type" value="Genomic_DNA"/>
</dbReference>
<reference evidence="3 4" key="1">
    <citation type="submission" date="2018-11" db="EMBL/GenBank/DDBJ databases">
        <title>Saccharopolyspora rhizosphaerae sp. nov., an actinomycete isolated from rhizosphere soil in Thailand.</title>
        <authorList>
            <person name="Intra B."/>
            <person name="Euanorasetr J."/>
            <person name="Take A."/>
            <person name="Inahashi Y."/>
            <person name="Mori M."/>
            <person name="Panbangred W."/>
            <person name="Matsumoto A."/>
        </authorList>
    </citation>
    <scope>NUCLEOTIDE SEQUENCE [LARGE SCALE GENOMIC DNA]</scope>
    <source>
        <strain evidence="3 4">H219</strain>
    </source>
</reference>
<dbReference type="OrthoDB" id="9809391at2"/>
<proteinExistence type="predicted"/>
<dbReference type="GO" id="GO:0003677">
    <property type="term" value="F:DNA binding"/>
    <property type="evidence" value="ECO:0007669"/>
    <property type="project" value="UniProtKB-KW"/>
</dbReference>
<dbReference type="Pfam" id="PF13411">
    <property type="entry name" value="MerR_1"/>
    <property type="match status" value="1"/>
</dbReference>
<name>A0A3R8Q6I3_9PSEU</name>
<dbReference type="InterPro" id="IPR047057">
    <property type="entry name" value="MerR_fam"/>
</dbReference>
<dbReference type="Proteomes" id="UP000274515">
    <property type="component" value="Unassembled WGS sequence"/>
</dbReference>
<keyword evidence="1" id="KW-0238">DNA-binding</keyword>
<dbReference type="SMART" id="SM00422">
    <property type="entry name" value="HTH_MERR"/>
    <property type="match status" value="1"/>
</dbReference>
<dbReference type="PANTHER" id="PTHR30204:SF93">
    <property type="entry name" value="HTH MERR-TYPE DOMAIN-CONTAINING PROTEIN"/>
    <property type="match status" value="1"/>
</dbReference>
<evidence type="ECO:0000259" key="2">
    <source>
        <dbReference type="PROSITE" id="PS50937"/>
    </source>
</evidence>
<dbReference type="AlphaFoldDB" id="A0A3R8Q6I3"/>
<dbReference type="Gene3D" id="1.10.1660.10">
    <property type="match status" value="1"/>
</dbReference>
<dbReference type="GO" id="GO:0003700">
    <property type="term" value="F:DNA-binding transcription factor activity"/>
    <property type="evidence" value="ECO:0007669"/>
    <property type="project" value="InterPro"/>
</dbReference>
<evidence type="ECO:0000256" key="1">
    <source>
        <dbReference type="ARBA" id="ARBA00023125"/>
    </source>
</evidence>
<dbReference type="InterPro" id="IPR009061">
    <property type="entry name" value="DNA-bd_dom_put_sf"/>
</dbReference>
<organism evidence="3 4">
    <name type="scientific">Saccharopolyspora rhizosphaerae</name>
    <dbReference type="NCBI Taxonomy" id="2492662"/>
    <lineage>
        <taxon>Bacteria</taxon>
        <taxon>Bacillati</taxon>
        <taxon>Actinomycetota</taxon>
        <taxon>Actinomycetes</taxon>
        <taxon>Pseudonocardiales</taxon>
        <taxon>Pseudonocardiaceae</taxon>
        <taxon>Saccharopolyspora</taxon>
    </lineage>
</organism>
<dbReference type="RefSeq" id="WP_125092303.1">
    <property type="nucleotide sequence ID" value="NZ_RSAA01000020.1"/>
</dbReference>
<evidence type="ECO:0000313" key="3">
    <source>
        <dbReference type="EMBL" id="RRO14235.1"/>
    </source>
</evidence>
<accession>A0A3R8Q6I3</accession>
<comment type="caution">
    <text evidence="3">The sequence shown here is derived from an EMBL/GenBank/DDBJ whole genome shotgun (WGS) entry which is preliminary data.</text>
</comment>
<feature type="domain" description="HTH merR-type" evidence="2">
    <location>
        <begin position="7"/>
        <end position="76"/>
    </location>
</feature>